<evidence type="ECO:0000256" key="6">
    <source>
        <dbReference type="ARBA" id="ARBA00022857"/>
    </source>
</evidence>
<comment type="caution">
    <text evidence="18">The sequence shown here is derived from an EMBL/GenBank/DDBJ whole genome shotgun (WGS) entry which is preliminary data.</text>
</comment>
<dbReference type="PANTHER" id="PTHR19384:SF17">
    <property type="entry name" value="NADPH--CYTOCHROME P450 REDUCTASE"/>
    <property type="match status" value="1"/>
</dbReference>
<evidence type="ECO:0000256" key="15">
    <source>
        <dbReference type="PIRNR" id="PIRNR000208"/>
    </source>
</evidence>
<dbReference type="PROSITE" id="PS50902">
    <property type="entry name" value="FLAVODOXIN_LIKE"/>
    <property type="match status" value="1"/>
</dbReference>
<evidence type="ECO:0000256" key="3">
    <source>
        <dbReference type="ARBA" id="ARBA00022692"/>
    </source>
</evidence>
<feature type="binding site" evidence="14">
    <location>
        <position position="561"/>
    </location>
    <ligand>
        <name>NADP(+)</name>
        <dbReference type="ChEBI" id="CHEBI:58349"/>
    </ligand>
</feature>
<evidence type="ECO:0000256" key="1">
    <source>
        <dbReference type="ARBA" id="ARBA00022630"/>
    </source>
</evidence>
<feature type="binding site" evidence="14">
    <location>
        <begin position="473"/>
        <end position="475"/>
    </location>
    <ligand>
        <name>FAD</name>
        <dbReference type="ChEBI" id="CHEBI:57692"/>
    </ligand>
</feature>
<keyword evidence="10 14" id="KW-0756">Sterol biosynthesis</keyword>
<evidence type="ECO:0000256" key="8">
    <source>
        <dbReference type="ARBA" id="ARBA00022989"/>
    </source>
</evidence>
<feature type="binding site" evidence="14">
    <location>
        <begin position="629"/>
        <end position="633"/>
    </location>
    <ligand>
        <name>NADP(+)</name>
        <dbReference type="ChEBI" id="CHEBI:58349"/>
    </ligand>
</feature>
<dbReference type="Pfam" id="PF00258">
    <property type="entry name" value="Flavodoxin_1"/>
    <property type="match status" value="1"/>
</dbReference>
<dbReference type="GO" id="GO:0005789">
    <property type="term" value="C:endoplasmic reticulum membrane"/>
    <property type="evidence" value="ECO:0007669"/>
    <property type="project" value="UniProtKB-SubCell"/>
</dbReference>
<evidence type="ECO:0000259" key="17">
    <source>
        <dbReference type="PROSITE" id="PS51384"/>
    </source>
</evidence>
<dbReference type="Pfam" id="PF00175">
    <property type="entry name" value="NAD_binding_1"/>
    <property type="match status" value="1"/>
</dbReference>
<dbReference type="PROSITE" id="PS51384">
    <property type="entry name" value="FAD_FR"/>
    <property type="match status" value="1"/>
</dbReference>
<keyword evidence="14" id="KW-1003">Cell membrane</keyword>
<dbReference type="FunFam" id="3.40.50.80:FF:000001">
    <property type="entry name" value="NADPH--cytochrome P450 reductase 1"/>
    <property type="match status" value="1"/>
</dbReference>
<feature type="domain" description="FAD-binding FR-type" evidence="17">
    <location>
        <begin position="278"/>
        <end position="529"/>
    </location>
</feature>
<dbReference type="CDD" id="cd06204">
    <property type="entry name" value="CYPOR"/>
    <property type="match status" value="1"/>
</dbReference>
<dbReference type="FunFam" id="3.40.50.360:FF:000024">
    <property type="entry name" value="NADPH--cytochrome P450 reductase"/>
    <property type="match status" value="1"/>
</dbReference>
<dbReference type="Gene3D" id="1.20.990.10">
    <property type="entry name" value="NADPH-cytochrome p450 Reductase, Chain A, domain 3"/>
    <property type="match status" value="1"/>
</dbReference>
<feature type="binding site" evidence="14">
    <location>
        <position position="666"/>
    </location>
    <ligand>
        <name>NADP(+)</name>
        <dbReference type="ChEBI" id="CHEBI:58349"/>
    </ligand>
</feature>
<dbReference type="GO" id="GO:0005886">
    <property type="term" value="C:plasma membrane"/>
    <property type="evidence" value="ECO:0007669"/>
    <property type="project" value="UniProtKB-SubCell"/>
</dbReference>
<dbReference type="InterPro" id="IPR023208">
    <property type="entry name" value="P450R"/>
</dbReference>
<comment type="catalytic activity">
    <reaction evidence="14 15">
        <text>2 oxidized [cytochrome P450] + NADPH = 2 reduced [cytochrome P450] + NADP(+) + H(+)</text>
        <dbReference type="Rhea" id="RHEA:24040"/>
        <dbReference type="Rhea" id="RHEA-COMP:14627"/>
        <dbReference type="Rhea" id="RHEA-COMP:14628"/>
        <dbReference type="ChEBI" id="CHEBI:15378"/>
        <dbReference type="ChEBI" id="CHEBI:55376"/>
        <dbReference type="ChEBI" id="CHEBI:57783"/>
        <dbReference type="ChEBI" id="CHEBI:58349"/>
        <dbReference type="ChEBI" id="CHEBI:60344"/>
        <dbReference type="EC" id="1.6.2.4"/>
    </reaction>
</comment>
<dbReference type="PIRSF" id="PIRSF000208">
    <property type="entry name" value="P450R"/>
    <property type="match status" value="1"/>
</dbReference>
<feature type="binding site" evidence="14">
    <location>
        <position position="704"/>
    </location>
    <ligand>
        <name>FAD</name>
        <dbReference type="ChEBI" id="CHEBI:57692"/>
    </ligand>
</feature>
<comment type="similarity">
    <text evidence="14">In the N-terminal section; belongs to the flavodoxin family.</text>
</comment>
<feature type="binding site" evidence="14">
    <location>
        <position position="211"/>
    </location>
    <ligand>
        <name>FMN</name>
        <dbReference type="ChEBI" id="CHEBI:58210"/>
    </ligand>
</feature>
<evidence type="ECO:0000256" key="13">
    <source>
        <dbReference type="ARBA" id="ARBA00023221"/>
    </source>
</evidence>
<dbReference type="InterPro" id="IPR001433">
    <property type="entry name" value="OxRdtase_FAD/NAD-bd"/>
</dbReference>
<evidence type="ECO:0000313" key="18">
    <source>
        <dbReference type="EMBL" id="KAG2176191.1"/>
    </source>
</evidence>
<dbReference type="PRINTS" id="PR00369">
    <property type="entry name" value="FLAVODOXIN"/>
</dbReference>
<keyword evidence="14" id="KW-0496">Mitochondrion</keyword>
<dbReference type="InterPro" id="IPR008254">
    <property type="entry name" value="Flavodoxin/NO_synth"/>
</dbReference>
<keyword evidence="5 14" id="KW-0274">FAD</keyword>
<dbReference type="OrthoDB" id="1856718at2759"/>
<evidence type="ECO:0000256" key="10">
    <source>
        <dbReference type="ARBA" id="ARBA00023011"/>
    </source>
</evidence>
<feature type="binding site" evidence="14">
    <location>
        <begin position="131"/>
        <end position="134"/>
    </location>
    <ligand>
        <name>FMN</name>
        <dbReference type="ChEBI" id="CHEBI:58210"/>
    </ligand>
</feature>
<proteinExistence type="inferred from homology"/>
<reference evidence="18" key="1">
    <citation type="submission" date="2020-12" db="EMBL/GenBank/DDBJ databases">
        <title>Metabolic potential, ecology and presence of endohyphal bacteria is reflected in genomic diversity of Mucoromycotina.</title>
        <authorList>
            <person name="Muszewska A."/>
            <person name="Okrasinska A."/>
            <person name="Steczkiewicz K."/>
            <person name="Drgas O."/>
            <person name="Orlowska M."/>
            <person name="Perlinska-Lenart U."/>
            <person name="Aleksandrzak-Piekarczyk T."/>
            <person name="Szatraj K."/>
            <person name="Zielenkiewicz U."/>
            <person name="Pilsyk S."/>
            <person name="Malc E."/>
            <person name="Mieczkowski P."/>
            <person name="Kruszewska J.S."/>
            <person name="Biernat P."/>
            <person name="Pawlowska J."/>
        </authorList>
    </citation>
    <scope>NUCLEOTIDE SEQUENCE</scope>
    <source>
        <strain evidence="18">WA0000067209</strain>
    </source>
</reference>
<keyword evidence="8" id="KW-1133">Transmembrane helix</keyword>
<feature type="binding site" evidence="14">
    <location>
        <position position="296"/>
    </location>
    <ligand>
        <name>NADP(+)</name>
        <dbReference type="ChEBI" id="CHEBI:58349"/>
    </ligand>
</feature>
<dbReference type="Gene3D" id="3.40.50.80">
    <property type="entry name" value="Nucleotide-binding domain of ferredoxin-NADP reductase (FNR) module"/>
    <property type="match status" value="1"/>
</dbReference>
<dbReference type="Proteomes" id="UP000654370">
    <property type="component" value="Unassembled WGS sequence"/>
</dbReference>
<feature type="binding site" evidence="14">
    <location>
        <begin position="80"/>
        <end position="85"/>
    </location>
    <ligand>
        <name>FMN</name>
        <dbReference type="ChEBI" id="CHEBI:58210"/>
    </ligand>
</feature>
<dbReference type="InterPro" id="IPR023173">
    <property type="entry name" value="NADPH_Cyt_P450_Rdtase_alpha"/>
</dbReference>
<dbReference type="InterPro" id="IPR039261">
    <property type="entry name" value="FNR_nucleotide-bd"/>
</dbReference>
<keyword evidence="14" id="KW-1000">Mitochondrion outer membrane</keyword>
<keyword evidence="13 14" id="KW-0753">Steroid metabolism</keyword>
<dbReference type="InterPro" id="IPR017938">
    <property type="entry name" value="Riboflavin_synthase-like_b-brl"/>
</dbReference>
<dbReference type="InterPro" id="IPR001709">
    <property type="entry name" value="Flavoprot_Pyr_Nucl_cyt_Rdtase"/>
</dbReference>
<comment type="subcellular location">
    <subcellularLocation>
        <location evidence="14">Endoplasmic reticulum membrane</location>
        <topology evidence="14">Single-pass membrane protein</topology>
        <orientation evidence="14">Cytoplasmic side</orientation>
    </subcellularLocation>
    <subcellularLocation>
        <location evidence="14">Mitochondrion outer membrane</location>
        <topology evidence="14">Single-pass membrane protein</topology>
        <orientation evidence="14">Cytoplasmic side</orientation>
    </subcellularLocation>
    <subcellularLocation>
        <location evidence="14">Cell membrane</location>
        <topology evidence="14">Single-pass membrane protein</topology>
        <orientation evidence="14">Cytoplasmic side</orientation>
    </subcellularLocation>
</comment>
<keyword evidence="14" id="KW-0444">Lipid biosynthesis</keyword>
<comment type="similarity">
    <text evidence="14">Belongs to the NADPH--cytochrome P450 reductase family.</text>
</comment>
<dbReference type="EC" id="1.6.2.4" evidence="14 15"/>
<feature type="binding site" evidence="14">
    <location>
        <begin position="623"/>
        <end position="624"/>
    </location>
    <ligand>
        <name>NADP(+)</name>
        <dbReference type="ChEBI" id="CHEBI:58349"/>
    </ligand>
</feature>
<dbReference type="GO" id="GO:0050661">
    <property type="term" value="F:NADP binding"/>
    <property type="evidence" value="ECO:0007669"/>
    <property type="project" value="UniProtKB-UniRule"/>
</dbReference>
<evidence type="ECO:0000256" key="14">
    <source>
        <dbReference type="HAMAP-Rule" id="MF_03212"/>
    </source>
</evidence>
<comment type="cofactor">
    <cofactor evidence="14">
        <name>FMN</name>
        <dbReference type="ChEBI" id="CHEBI:58210"/>
    </cofactor>
    <text evidence="14">Binds 1 FMN per monomer.</text>
</comment>
<evidence type="ECO:0000256" key="4">
    <source>
        <dbReference type="ARBA" id="ARBA00022824"/>
    </source>
</evidence>
<dbReference type="HAMAP" id="MF_03212">
    <property type="entry name" value="NCPR"/>
    <property type="match status" value="1"/>
</dbReference>
<feature type="domain" description="Flavodoxin-like" evidence="16">
    <location>
        <begin position="74"/>
        <end position="227"/>
    </location>
</feature>
<dbReference type="EMBL" id="JAEPQZ010000010">
    <property type="protein sequence ID" value="KAG2176191.1"/>
    <property type="molecule type" value="Genomic_DNA"/>
</dbReference>
<accession>A0A8H7PN21</accession>
<keyword evidence="11 14" id="KW-0472">Membrane</keyword>
<keyword evidence="14" id="KW-0443">Lipid metabolism</keyword>
<keyword evidence="19" id="KW-1185">Reference proteome</keyword>
<dbReference type="SUPFAM" id="SSF63380">
    <property type="entry name" value="Riboflavin synthase domain-like"/>
    <property type="match status" value="1"/>
</dbReference>
<protein>
    <recommendedName>
        <fullName evidence="14 15">NADPH--cytochrome P450 reductase</fullName>
        <shortName evidence="14">CPR</shortName>
        <shortName evidence="14">P450R</shortName>
        <ecNumber evidence="14 15">1.6.2.4</ecNumber>
    </recommendedName>
</protein>
<dbReference type="InterPro" id="IPR001094">
    <property type="entry name" value="Flavdoxin-like"/>
</dbReference>
<dbReference type="GO" id="GO:0050660">
    <property type="term" value="F:flavin adenine dinucleotide binding"/>
    <property type="evidence" value="ECO:0007669"/>
    <property type="project" value="UniProtKB-UniRule"/>
</dbReference>
<evidence type="ECO:0000313" key="19">
    <source>
        <dbReference type="Proteomes" id="UP000654370"/>
    </source>
</evidence>
<sequence length="705" mass="78828">MTNASSMLDTLDIVFLGTIGLGTVAWFARKQLFGRFGGASDSKSTTAANGKTAAPVKRKERNFVKVMQEQGRRVICFYGSQTGTAEDYAARLAKECSQNYGISAMTADIEDYDLTFLDTLPEDCLAFFVMATYGEGEPTDNAVEFWDHLTGDDAEFSEASGDDKPLSNLRYIVFGLGNKTYEHYNAVAREVDKKLSALGATRVAERGEGDDDGSLEEDFLAWQENMWPAFSEALGVDEANVDKQRTAVYSVQELESVEEDKLYLGELGDKTQRNFDAKKPYPAKVTMRDLFINSDRHCLHVDIDIEGSGFKYLTGDHVAIWPTNSEVEVNRLARLLGLSEKLDKYVMVKALDDTASKKYPFPVPTTYHSIFRHYLDINVAPTRPVLAGIAQFAPTEEGKALLEKLSKDKEEYKKVVADACRNLGEVLQMVNDQPGSFASIPFDYIVEGISRLQPRYYSISSSAMESPNVISATAVTLAYNPTVTPDRTVYGVGTNYLWALHKATYKDADTGIYHPEYHVKGPRNAYLADDNVPKVPVHVRKSNFKLPRNPSIPIIMVGPGTGVAPFRGFVHERAFQKGHGKPVGTTLLFYGCRRSDEDFLYRDEWPGLFETLGEESRIITAFSREGAEKVYVQHRLHEHAQQVWDLIDKQGAYIYICGDAKHMAKDVQSAFIEFAQTLGGKSPEQAEQYVKSLRSKGRYQEDVWS</sequence>
<dbReference type="InterPro" id="IPR003097">
    <property type="entry name" value="CysJ-like_FAD-binding"/>
</dbReference>
<feature type="binding site" evidence="14">
    <location>
        <begin position="455"/>
        <end position="458"/>
    </location>
    <ligand>
        <name>FAD</name>
        <dbReference type="ChEBI" id="CHEBI:57692"/>
    </ligand>
</feature>
<keyword evidence="2 14" id="KW-0288">FMN</keyword>
<dbReference type="GO" id="GO:0005741">
    <property type="term" value="C:mitochondrial outer membrane"/>
    <property type="evidence" value="ECO:0007669"/>
    <property type="project" value="UniProtKB-SubCell"/>
</dbReference>
<evidence type="ECO:0000256" key="9">
    <source>
        <dbReference type="ARBA" id="ARBA00023002"/>
    </source>
</evidence>
<name>A0A8H7PN21_MORIS</name>
<comment type="similarity">
    <text evidence="14 15">In the C-terminal section; belongs to the flavoprotein pyridine nucleotide cytochrome reductase family.</text>
</comment>
<evidence type="ECO:0000256" key="12">
    <source>
        <dbReference type="ARBA" id="ARBA00023166"/>
    </source>
</evidence>
<keyword evidence="4 14" id="KW-0256">Endoplasmic reticulum</keyword>
<keyword evidence="7 14" id="KW-0752">Steroid biosynthesis</keyword>
<dbReference type="AlphaFoldDB" id="A0A8H7PN21"/>
<dbReference type="SUPFAM" id="SSF52343">
    <property type="entry name" value="Ferredoxin reductase-like, C-terminal NADP-linked domain"/>
    <property type="match status" value="1"/>
</dbReference>
<comment type="function">
    <text evidence="14">This enzyme is required for electron transfer from NADP to cytochrome P450 in microsomes. It can also provide electron transfer to heme oxygenase and cytochrome B5. Involved in ergosterol biosynthesis.</text>
</comment>
<dbReference type="GO" id="GO:0005829">
    <property type="term" value="C:cytosol"/>
    <property type="evidence" value="ECO:0007669"/>
    <property type="project" value="TreeGrafter"/>
</dbReference>
<feature type="binding site" evidence="14">
    <location>
        <begin position="176"/>
        <end position="185"/>
    </location>
    <ligand>
        <name>FMN</name>
        <dbReference type="ChEBI" id="CHEBI:58210"/>
    </ligand>
</feature>
<evidence type="ECO:0000256" key="5">
    <source>
        <dbReference type="ARBA" id="ARBA00022827"/>
    </source>
</evidence>
<gene>
    <name evidence="18" type="ORF">INT43_005425</name>
</gene>
<evidence type="ECO:0000259" key="16">
    <source>
        <dbReference type="PROSITE" id="PS50902"/>
    </source>
</evidence>
<dbReference type="InterPro" id="IPR029039">
    <property type="entry name" value="Flavoprotein-like_sf"/>
</dbReference>
<dbReference type="Gene3D" id="3.40.50.360">
    <property type="match status" value="1"/>
</dbReference>
<evidence type="ECO:0000256" key="7">
    <source>
        <dbReference type="ARBA" id="ARBA00022955"/>
    </source>
</evidence>
<dbReference type="GO" id="GO:0006696">
    <property type="term" value="P:ergosterol biosynthetic process"/>
    <property type="evidence" value="ECO:0007669"/>
    <property type="project" value="UniProtKB-UniRule"/>
</dbReference>
<dbReference type="PRINTS" id="PR00371">
    <property type="entry name" value="FPNCR"/>
</dbReference>
<dbReference type="InterPro" id="IPR017927">
    <property type="entry name" value="FAD-bd_FR_type"/>
</dbReference>
<keyword evidence="3" id="KW-0812">Transmembrane</keyword>
<feature type="binding site" evidence="14">
    <location>
        <position position="479"/>
    </location>
    <ligand>
        <name>FAD</name>
        <dbReference type="ChEBI" id="CHEBI:57692"/>
    </ligand>
</feature>
<evidence type="ECO:0000256" key="11">
    <source>
        <dbReference type="ARBA" id="ARBA00023136"/>
    </source>
</evidence>
<dbReference type="PANTHER" id="PTHR19384">
    <property type="entry name" value="NITRIC OXIDE SYNTHASE-RELATED"/>
    <property type="match status" value="1"/>
</dbReference>
<keyword evidence="1 14" id="KW-0285">Flavoprotein</keyword>
<organism evidence="18 19">
    <name type="scientific">Mortierella isabellina</name>
    <name type="common">Filamentous fungus</name>
    <name type="synonym">Umbelopsis isabellina</name>
    <dbReference type="NCBI Taxonomy" id="91625"/>
    <lineage>
        <taxon>Eukaryota</taxon>
        <taxon>Fungi</taxon>
        <taxon>Fungi incertae sedis</taxon>
        <taxon>Mucoromycota</taxon>
        <taxon>Mucoromycotina</taxon>
        <taxon>Umbelopsidomycetes</taxon>
        <taxon>Umbelopsidales</taxon>
        <taxon>Umbelopsidaceae</taxon>
        <taxon>Umbelopsis</taxon>
    </lineage>
</organism>
<evidence type="ECO:0000256" key="2">
    <source>
        <dbReference type="ARBA" id="ARBA00022643"/>
    </source>
</evidence>
<comment type="cofactor">
    <cofactor evidence="14">
        <name>FAD</name>
        <dbReference type="ChEBI" id="CHEBI:57692"/>
    </cofactor>
    <text evidence="14">Binds 1 FAD per monomer.</text>
</comment>
<dbReference type="Pfam" id="PF00667">
    <property type="entry name" value="FAD_binding_1"/>
    <property type="match status" value="1"/>
</dbReference>
<dbReference type="Gene3D" id="2.40.30.10">
    <property type="entry name" value="Translation factors"/>
    <property type="match status" value="1"/>
</dbReference>
<comment type="caution">
    <text evidence="14">Lacks conserved residue(s) required for the propagation of feature annotation.</text>
</comment>
<feature type="binding site" evidence="14">
    <location>
        <begin position="491"/>
        <end position="494"/>
    </location>
    <ligand>
        <name>FAD</name>
        <dbReference type="ChEBI" id="CHEBI:57692"/>
    </ligand>
</feature>
<dbReference type="SUPFAM" id="SSF52218">
    <property type="entry name" value="Flavoproteins"/>
    <property type="match status" value="1"/>
</dbReference>
<keyword evidence="12 14" id="KW-1207">Sterol metabolism</keyword>
<keyword evidence="9 14" id="KW-0560">Oxidoreductase</keyword>
<dbReference type="GO" id="GO:0003958">
    <property type="term" value="F:NADPH-hemoprotein reductase activity"/>
    <property type="evidence" value="ECO:0007669"/>
    <property type="project" value="UniProtKB-UniRule"/>
</dbReference>
<keyword evidence="6 14" id="KW-0521">NADP</keyword>
<dbReference type="GO" id="GO:0010181">
    <property type="term" value="F:FMN binding"/>
    <property type="evidence" value="ECO:0007669"/>
    <property type="project" value="UniProtKB-UniRule"/>
</dbReference>